<feature type="non-terminal residue" evidence="2">
    <location>
        <position position="182"/>
    </location>
</feature>
<gene>
    <name evidence="2" type="ORF">A2U01_0011021</name>
</gene>
<name>A0A392MUY5_9FABA</name>
<accession>A0A392MUY5</accession>
<dbReference type="Proteomes" id="UP000265520">
    <property type="component" value="Unassembled WGS sequence"/>
</dbReference>
<reference evidence="2 3" key="1">
    <citation type="journal article" date="2018" name="Front. Plant Sci.">
        <title>Red Clover (Trifolium pratense) and Zigzag Clover (T. medium) - A Picture of Genomic Similarities and Differences.</title>
        <authorList>
            <person name="Dluhosova J."/>
            <person name="Istvanek J."/>
            <person name="Nedelnik J."/>
            <person name="Repkova J."/>
        </authorList>
    </citation>
    <scope>NUCLEOTIDE SEQUENCE [LARGE SCALE GENOMIC DNA]</scope>
    <source>
        <strain evidence="3">cv. 10/8</strain>
        <tissue evidence="2">Leaf</tissue>
    </source>
</reference>
<protein>
    <submittedName>
        <fullName evidence="2">O-acetyl-ADP-ribose deacetylase MACROD2</fullName>
    </submittedName>
</protein>
<sequence length="182" mass="20463">ESDPPQPDRSADIYGKKVVEKVKEEDKKAAPDRSTCEASKGKASRLRKRKVKKQRAKIEKQKAVPDCDDEAFIFMTRETTRKLIKEIAEKLLRLPIISENDRKFTSHPNAVNLRTSFPPSGINTIPARFHRWYNDVSVVRFPLTSSSTLIIQGGDVSQWFIDGYTDAIVCPENMLGGGGADE</sequence>
<evidence type="ECO:0000256" key="1">
    <source>
        <dbReference type="SAM" id="MobiDB-lite"/>
    </source>
</evidence>
<keyword evidence="3" id="KW-1185">Reference proteome</keyword>
<feature type="region of interest" description="Disordered" evidence="1">
    <location>
        <begin position="1"/>
        <end position="50"/>
    </location>
</feature>
<feature type="non-terminal residue" evidence="2">
    <location>
        <position position="1"/>
    </location>
</feature>
<proteinExistence type="predicted"/>
<dbReference type="EMBL" id="LXQA010017609">
    <property type="protein sequence ID" value="MCH90114.1"/>
    <property type="molecule type" value="Genomic_DNA"/>
</dbReference>
<comment type="caution">
    <text evidence="2">The sequence shown here is derived from an EMBL/GenBank/DDBJ whole genome shotgun (WGS) entry which is preliminary data.</text>
</comment>
<evidence type="ECO:0000313" key="2">
    <source>
        <dbReference type="EMBL" id="MCH90114.1"/>
    </source>
</evidence>
<dbReference type="AlphaFoldDB" id="A0A392MUY5"/>
<feature type="compositionally biased region" description="Basic and acidic residues" evidence="1">
    <location>
        <begin position="9"/>
        <end position="35"/>
    </location>
</feature>
<evidence type="ECO:0000313" key="3">
    <source>
        <dbReference type="Proteomes" id="UP000265520"/>
    </source>
</evidence>
<organism evidence="2 3">
    <name type="scientific">Trifolium medium</name>
    <dbReference type="NCBI Taxonomy" id="97028"/>
    <lineage>
        <taxon>Eukaryota</taxon>
        <taxon>Viridiplantae</taxon>
        <taxon>Streptophyta</taxon>
        <taxon>Embryophyta</taxon>
        <taxon>Tracheophyta</taxon>
        <taxon>Spermatophyta</taxon>
        <taxon>Magnoliopsida</taxon>
        <taxon>eudicotyledons</taxon>
        <taxon>Gunneridae</taxon>
        <taxon>Pentapetalae</taxon>
        <taxon>rosids</taxon>
        <taxon>fabids</taxon>
        <taxon>Fabales</taxon>
        <taxon>Fabaceae</taxon>
        <taxon>Papilionoideae</taxon>
        <taxon>50 kb inversion clade</taxon>
        <taxon>NPAAA clade</taxon>
        <taxon>Hologalegina</taxon>
        <taxon>IRL clade</taxon>
        <taxon>Trifolieae</taxon>
        <taxon>Trifolium</taxon>
    </lineage>
</organism>